<evidence type="ECO:0000256" key="14">
    <source>
        <dbReference type="ARBA" id="ARBA00038000"/>
    </source>
</evidence>
<evidence type="ECO:0000256" key="15">
    <source>
        <dbReference type="ARBA" id="ARBA00039316"/>
    </source>
</evidence>
<evidence type="ECO:0000259" key="17">
    <source>
        <dbReference type="PROSITE" id="PS50893"/>
    </source>
</evidence>
<accession>A0AAJ4D1D5</accession>
<keyword evidence="12" id="KW-0238">DNA-binding</keyword>
<evidence type="ECO:0000313" key="18">
    <source>
        <dbReference type="EMBL" id="QAT63701.1"/>
    </source>
</evidence>
<evidence type="ECO:0000256" key="13">
    <source>
        <dbReference type="ARBA" id="ARBA00023204"/>
    </source>
</evidence>
<proteinExistence type="inferred from homology"/>
<keyword evidence="7" id="KW-0228">DNA excision</keyword>
<protein>
    <recommendedName>
        <fullName evidence="15">UvrABC system protein A</fullName>
    </recommendedName>
    <alternativeName>
        <fullName evidence="16">Excinuclease ABC subunit A</fullName>
    </alternativeName>
</protein>
<dbReference type="InterPro" id="IPR004602">
    <property type="entry name" value="UvrA"/>
</dbReference>
<comment type="similarity">
    <text evidence="14">Belongs to the ABC transporter superfamily. UvrA family.</text>
</comment>
<evidence type="ECO:0000256" key="11">
    <source>
        <dbReference type="ARBA" id="ARBA00022881"/>
    </source>
</evidence>
<keyword evidence="6" id="KW-0227">DNA damage</keyword>
<evidence type="ECO:0000256" key="2">
    <source>
        <dbReference type="ARBA" id="ARBA00022490"/>
    </source>
</evidence>
<feature type="domain" description="ABC transporter" evidence="17">
    <location>
        <begin position="217"/>
        <end position="472"/>
    </location>
</feature>
<dbReference type="GO" id="GO:0003677">
    <property type="term" value="F:DNA binding"/>
    <property type="evidence" value="ECO:0007669"/>
    <property type="project" value="UniProtKB-KW"/>
</dbReference>
<dbReference type="EMBL" id="CP035232">
    <property type="protein sequence ID" value="QAT63701.1"/>
    <property type="molecule type" value="Genomic_DNA"/>
</dbReference>
<evidence type="ECO:0000256" key="8">
    <source>
        <dbReference type="ARBA" id="ARBA00022771"/>
    </source>
</evidence>
<dbReference type="Pfam" id="PF17755">
    <property type="entry name" value="UvrA_DNA-bind"/>
    <property type="match status" value="1"/>
</dbReference>
<name>A0AAJ4D1D5_9BACI</name>
<dbReference type="PROSITE" id="PS50893">
    <property type="entry name" value="ABC_TRANSPORTER_2"/>
    <property type="match status" value="2"/>
</dbReference>
<dbReference type="GeneID" id="82851290"/>
<keyword evidence="9" id="KW-0862">Zinc</keyword>
<organism evidence="18 19">
    <name type="scientific">Bacillus glycinifermentans</name>
    <dbReference type="NCBI Taxonomy" id="1664069"/>
    <lineage>
        <taxon>Bacteria</taxon>
        <taxon>Bacillati</taxon>
        <taxon>Bacillota</taxon>
        <taxon>Bacilli</taxon>
        <taxon>Bacillales</taxon>
        <taxon>Bacillaceae</taxon>
        <taxon>Bacillus</taxon>
    </lineage>
</organism>
<dbReference type="GO" id="GO:0004518">
    <property type="term" value="F:nuclease activity"/>
    <property type="evidence" value="ECO:0007669"/>
    <property type="project" value="UniProtKB-KW"/>
</dbReference>
<comment type="subcellular location">
    <subcellularLocation>
        <location evidence="1">Cytoplasm</location>
    </subcellularLocation>
</comment>
<dbReference type="Proteomes" id="UP000288675">
    <property type="component" value="Chromosome"/>
</dbReference>
<evidence type="ECO:0000256" key="1">
    <source>
        <dbReference type="ARBA" id="ARBA00004496"/>
    </source>
</evidence>
<dbReference type="Gene3D" id="1.10.8.280">
    <property type="entry name" value="ABC transporter ATPase domain-like"/>
    <property type="match status" value="1"/>
</dbReference>
<dbReference type="AlphaFoldDB" id="A0AAJ4D1D5"/>
<keyword evidence="11" id="KW-0267">Excision nuclease</keyword>
<dbReference type="Pfam" id="PF00005">
    <property type="entry name" value="ABC_tran"/>
    <property type="match status" value="2"/>
</dbReference>
<dbReference type="KEGG" id="bgy:BGLY_0206"/>
<dbReference type="InterPro" id="IPR003593">
    <property type="entry name" value="AAA+_ATPase"/>
</dbReference>
<sequence length="814" mass="88601">MKDRIRIQGARENNLKNVSLDIPKHQFVVVTGPSGSGKSTLALDILQRECQRQYMESSGMSGDSIEKPKVDSIAGLSPSISIGQHAANRNPRSTVGTVTDMYTYLRLVFQKIGERRCRQCQAVIPPASVDGPETVFCPVCHHPHPPLTKSDFSFNTPDGACPECGGLGTAVEIDIDAVFEKEKSIKGGAVTFWYDMMSEYQAGILEAAGRHYGFEMSGDQPLSAYNETQWDLLLYGVESEAFSRRFPDIAPPKTVGKGKFEGVLTGMWRRYKEKEGQSGEAAYFITQPCTACGGERLNEESRRVTVMGKTLPNLSNGSLAELHGWIERLQSKLQQEKDALLETVLHDLLIKVKRVINVGLGYLSLDRNSVSLSGGETQRLRLASILGSGLTGVLYLLDEPTSGLHPKDTDGLIRVMKDLRDLGNTVVVIEHDERVIQEADHVIDIGPGAGRFGGEIVGQGTLKELLEQPHSVTGRYFKEKRTTASKGRKGNGKHITIHEADRHNLRAVTVSIPLGCLVSVTGVSGSGKSTLIFDLLAQAEKGKTNVQGCRMITGMDAVENVVKVGQAPISRMQRSSVSTYIDLYTLLRKLFAAQPEAKEKGLKANSFSFNTPGGRCDRCEGLGQVSVDMHFLSHLQVACPDCRGKRFNREVLTVKYKGHSIADILELCIEESLSLFTEQKKITKLLKLLCEVGLGYLQWGQQVTTLSGGEGQRLKLAKELSKSASGHNLYLLDEPSAGLHPLDVQNLRLLLDKLVDAGHTVIMVEHNTDLIGASDWVIDMGPGGGADGGKVVASGAPREVACIKESVTGAFLHA</sequence>
<evidence type="ECO:0000256" key="4">
    <source>
        <dbReference type="ARBA" id="ARBA00022737"/>
    </source>
</evidence>
<dbReference type="PANTHER" id="PTHR43152">
    <property type="entry name" value="UVRABC SYSTEM PROTEIN A"/>
    <property type="match status" value="1"/>
</dbReference>
<evidence type="ECO:0000256" key="7">
    <source>
        <dbReference type="ARBA" id="ARBA00022769"/>
    </source>
</evidence>
<dbReference type="SMART" id="SM00382">
    <property type="entry name" value="AAA"/>
    <property type="match status" value="2"/>
</dbReference>
<feature type="domain" description="ABC transporter" evidence="17">
    <location>
        <begin position="490"/>
        <end position="807"/>
    </location>
</feature>
<keyword evidence="2" id="KW-0963">Cytoplasm</keyword>
<evidence type="ECO:0000256" key="10">
    <source>
        <dbReference type="ARBA" id="ARBA00022840"/>
    </source>
</evidence>
<keyword evidence="13" id="KW-0234">DNA repair</keyword>
<evidence type="ECO:0000256" key="12">
    <source>
        <dbReference type="ARBA" id="ARBA00023125"/>
    </source>
</evidence>
<dbReference type="PANTHER" id="PTHR43152:SF3">
    <property type="entry name" value="UVRABC SYSTEM PROTEIN A"/>
    <property type="match status" value="1"/>
</dbReference>
<evidence type="ECO:0000256" key="5">
    <source>
        <dbReference type="ARBA" id="ARBA00022741"/>
    </source>
</evidence>
<dbReference type="GO" id="GO:0008270">
    <property type="term" value="F:zinc ion binding"/>
    <property type="evidence" value="ECO:0007669"/>
    <property type="project" value="UniProtKB-KW"/>
</dbReference>
<dbReference type="Gene3D" id="3.40.50.300">
    <property type="entry name" value="P-loop containing nucleotide triphosphate hydrolases"/>
    <property type="match status" value="2"/>
</dbReference>
<dbReference type="InterPro" id="IPR027417">
    <property type="entry name" value="P-loop_NTPase"/>
</dbReference>
<evidence type="ECO:0000256" key="16">
    <source>
        <dbReference type="ARBA" id="ARBA00042156"/>
    </source>
</evidence>
<dbReference type="GO" id="GO:0016887">
    <property type="term" value="F:ATP hydrolysis activity"/>
    <property type="evidence" value="ECO:0007669"/>
    <property type="project" value="InterPro"/>
</dbReference>
<evidence type="ECO:0000256" key="9">
    <source>
        <dbReference type="ARBA" id="ARBA00022833"/>
    </source>
</evidence>
<dbReference type="RefSeq" id="WP_046129115.1">
    <property type="nucleotide sequence ID" value="NZ_CP035232.1"/>
</dbReference>
<dbReference type="GO" id="GO:0009380">
    <property type="term" value="C:excinuclease repair complex"/>
    <property type="evidence" value="ECO:0007669"/>
    <property type="project" value="InterPro"/>
</dbReference>
<evidence type="ECO:0000313" key="19">
    <source>
        <dbReference type="Proteomes" id="UP000288675"/>
    </source>
</evidence>
<dbReference type="SUPFAM" id="SSF52540">
    <property type="entry name" value="P-loop containing nucleoside triphosphate hydrolases"/>
    <property type="match status" value="2"/>
</dbReference>
<keyword evidence="10" id="KW-0067">ATP-binding</keyword>
<dbReference type="InterPro" id="IPR041552">
    <property type="entry name" value="UvrA_DNA-bd"/>
</dbReference>
<keyword evidence="5" id="KW-0547">Nucleotide-binding</keyword>
<keyword evidence="8" id="KW-0863">Zinc-finger</keyword>
<dbReference type="Gene3D" id="1.20.1580.10">
    <property type="entry name" value="ABC transporter ATPase like domain"/>
    <property type="match status" value="2"/>
</dbReference>
<reference evidence="18 19" key="1">
    <citation type="submission" date="2019-01" db="EMBL/GenBank/DDBJ databases">
        <title>Genome sequence of Bacillus glycinifermentans SRCM103574.</title>
        <authorList>
            <person name="Kong H.-J."/>
            <person name="Jeong S.-Y."/>
            <person name="Jeong D.-Y."/>
        </authorList>
    </citation>
    <scope>NUCLEOTIDE SEQUENCE [LARGE SCALE GENOMIC DNA]</scope>
    <source>
        <strain evidence="18 19">SRCM103574</strain>
    </source>
</reference>
<dbReference type="GO" id="GO:0006289">
    <property type="term" value="P:nucleotide-excision repair"/>
    <property type="evidence" value="ECO:0007669"/>
    <property type="project" value="InterPro"/>
</dbReference>
<evidence type="ECO:0000256" key="3">
    <source>
        <dbReference type="ARBA" id="ARBA00022723"/>
    </source>
</evidence>
<dbReference type="InterPro" id="IPR003439">
    <property type="entry name" value="ABC_transporter-like_ATP-bd"/>
</dbReference>
<gene>
    <name evidence="18" type="primary">uvrA</name>
    <name evidence="18" type="ORF">EQZ20_01195</name>
</gene>
<keyword evidence="4" id="KW-0677">Repeat</keyword>
<keyword evidence="3" id="KW-0479">Metal-binding</keyword>
<dbReference type="NCBIfam" id="TIGR00630">
    <property type="entry name" value="uvra"/>
    <property type="match status" value="1"/>
</dbReference>
<evidence type="ECO:0000256" key="6">
    <source>
        <dbReference type="ARBA" id="ARBA00022763"/>
    </source>
</evidence>
<dbReference type="GO" id="GO:0005524">
    <property type="term" value="F:ATP binding"/>
    <property type="evidence" value="ECO:0007669"/>
    <property type="project" value="UniProtKB-KW"/>
</dbReference>
<dbReference type="GO" id="GO:0005737">
    <property type="term" value="C:cytoplasm"/>
    <property type="evidence" value="ECO:0007669"/>
    <property type="project" value="UniProtKB-SubCell"/>
</dbReference>